<dbReference type="EMBL" id="IACK01094156">
    <property type="protein sequence ID" value="LAA82152.1"/>
    <property type="molecule type" value="Transcribed_RNA"/>
</dbReference>
<name>A0A2D4ID52_MICLE</name>
<proteinExistence type="predicted"/>
<sequence length="107" mass="12544">MRFSYQLFHYLPSRLLLFVPNLHLLLKLNFFSGWCLKAQLRPRGILQRKSSWEVEAGNILSFPLFLRGGREMHKTFRSSVEIFLSVQTMCRSVSVNFLFPSVNYGDL</sequence>
<organism evidence="1">
    <name type="scientific">Micrurus lemniscatus lemniscatus</name>
    <dbReference type="NCBI Taxonomy" id="129467"/>
    <lineage>
        <taxon>Eukaryota</taxon>
        <taxon>Metazoa</taxon>
        <taxon>Chordata</taxon>
        <taxon>Craniata</taxon>
        <taxon>Vertebrata</taxon>
        <taxon>Euteleostomi</taxon>
        <taxon>Lepidosauria</taxon>
        <taxon>Squamata</taxon>
        <taxon>Bifurcata</taxon>
        <taxon>Unidentata</taxon>
        <taxon>Episquamata</taxon>
        <taxon>Toxicofera</taxon>
        <taxon>Serpentes</taxon>
        <taxon>Colubroidea</taxon>
        <taxon>Elapidae</taxon>
        <taxon>Elapinae</taxon>
        <taxon>Micrurus</taxon>
    </lineage>
</organism>
<dbReference type="AlphaFoldDB" id="A0A2D4ID52"/>
<evidence type="ECO:0000313" key="1">
    <source>
        <dbReference type="EMBL" id="LAA82152.1"/>
    </source>
</evidence>
<reference evidence="1" key="2">
    <citation type="submission" date="2017-11" db="EMBL/GenBank/DDBJ databases">
        <title>Coralsnake Venomics: Analyses of Venom Gland Transcriptomes and Proteomes of Six Brazilian Taxa.</title>
        <authorList>
            <person name="Aird S.D."/>
            <person name="Jorge da Silva N."/>
            <person name="Qiu L."/>
            <person name="Villar-Briones A."/>
            <person name="Aparecida-Saddi V."/>
            <person name="Campos-Telles M.P."/>
            <person name="Grau M."/>
            <person name="Mikheyev A.S."/>
        </authorList>
    </citation>
    <scope>NUCLEOTIDE SEQUENCE</scope>
    <source>
        <tissue evidence="1">Venom_gland</tissue>
    </source>
</reference>
<accession>A0A2D4ID52</accession>
<protein>
    <submittedName>
        <fullName evidence="1">Uncharacterized protein</fullName>
    </submittedName>
</protein>
<reference evidence="1" key="1">
    <citation type="submission" date="2017-07" db="EMBL/GenBank/DDBJ databases">
        <authorList>
            <person name="Mikheyev A."/>
            <person name="Grau M."/>
        </authorList>
    </citation>
    <scope>NUCLEOTIDE SEQUENCE</scope>
    <source>
        <tissue evidence="1">Venom_gland</tissue>
    </source>
</reference>